<dbReference type="EMBL" id="JATN01000321">
    <property type="protein sequence ID" value="EUC59364.1"/>
    <property type="molecule type" value="Genomic_DNA"/>
</dbReference>
<feature type="non-terminal residue" evidence="2">
    <location>
        <position position="365"/>
    </location>
</feature>
<accession>A0A0A1UJQ0</accession>
<dbReference type="OrthoDB" id="3266683at2759"/>
<gene>
    <name evidence="2" type="ORF">RSOL_311190</name>
</gene>
<organism evidence="2 3">
    <name type="scientific">Rhizoctonia solani AG-3 Rhs1AP</name>
    <dbReference type="NCBI Taxonomy" id="1086054"/>
    <lineage>
        <taxon>Eukaryota</taxon>
        <taxon>Fungi</taxon>
        <taxon>Dikarya</taxon>
        <taxon>Basidiomycota</taxon>
        <taxon>Agaricomycotina</taxon>
        <taxon>Agaricomycetes</taxon>
        <taxon>Cantharellales</taxon>
        <taxon>Ceratobasidiaceae</taxon>
        <taxon>Rhizoctonia</taxon>
    </lineage>
</organism>
<evidence type="ECO:0000313" key="3">
    <source>
        <dbReference type="Proteomes" id="UP000030108"/>
    </source>
</evidence>
<evidence type="ECO:0000256" key="1">
    <source>
        <dbReference type="SAM" id="MobiDB-lite"/>
    </source>
</evidence>
<name>A0A0A1UJQ0_9AGAM</name>
<sequence>MELLMEIEASDSHRQIFGFGTIGSSPAKSKGDNMTAHCRTLAQTILAGHPSGKWTNEPLSRLSTSVKNRINFLKREYRNIRNGLSETGAGLNSPDEIKESSKLRNIFDQIETDFPYYWRMRDLLFKSPAVEPELLVNPGSQIDVATILATNPSDLESDKEAGTHSEAWDEDLDAGGKPAHDQKPPVAPEAAVKVEVTQATTSPPKVSVATPARSHHKKFGAVAEIAAGLEAERSLRKSVAEAETKERTVRDRYRLDQQVTREHVCQEFESARQNEQHQFQLSQMKMMHQQQVEMMGKNNQFFQNALTLAMGNHTPSGVGGAARGVTGMGGGMGNGMGGPGALPLQNNMTGLGNGDNGEFGFGNGF</sequence>
<feature type="region of interest" description="Disordered" evidence="1">
    <location>
        <begin position="153"/>
        <end position="188"/>
    </location>
</feature>
<reference evidence="3" key="1">
    <citation type="journal article" date="2014" name="Genome Announc.">
        <title>Draft genome sequence of the plant-pathogenic soil fungus Rhizoctonia solani anastomosis group 3 strain Rhs1AP.</title>
        <authorList>
            <person name="Cubeta M.A."/>
            <person name="Thomas E."/>
            <person name="Dean R.A."/>
            <person name="Jabaji S."/>
            <person name="Neate S.M."/>
            <person name="Tavantzis S."/>
            <person name="Toda T."/>
            <person name="Vilgalys R."/>
            <person name="Bharathan N."/>
            <person name="Fedorova-Abrams N."/>
            <person name="Pakala S.B."/>
            <person name="Pakala S.M."/>
            <person name="Zafar N."/>
            <person name="Joardar V."/>
            <person name="Losada L."/>
            <person name="Nierman W.C."/>
        </authorList>
    </citation>
    <scope>NUCLEOTIDE SEQUENCE [LARGE SCALE GENOMIC DNA]</scope>
    <source>
        <strain evidence="3">AG-3</strain>
    </source>
</reference>
<dbReference type="AlphaFoldDB" id="A0A0A1UJQ0"/>
<dbReference type="Proteomes" id="UP000030108">
    <property type="component" value="Unassembled WGS sequence"/>
</dbReference>
<proteinExistence type="predicted"/>
<evidence type="ECO:0000313" key="2">
    <source>
        <dbReference type="EMBL" id="EUC59364.1"/>
    </source>
</evidence>
<comment type="caution">
    <text evidence="2">The sequence shown here is derived from an EMBL/GenBank/DDBJ whole genome shotgun (WGS) entry which is preliminary data.</text>
</comment>
<protein>
    <submittedName>
        <fullName evidence="2">Uncharacterized protein</fullName>
    </submittedName>
</protein>
<feature type="compositionally biased region" description="Basic and acidic residues" evidence="1">
    <location>
        <begin position="156"/>
        <end position="167"/>
    </location>
</feature>